<evidence type="ECO:0000256" key="1">
    <source>
        <dbReference type="SAM" id="Coils"/>
    </source>
</evidence>
<feature type="domain" description="DUF2828" evidence="2">
    <location>
        <begin position="28"/>
        <end position="283"/>
    </location>
</feature>
<evidence type="ECO:0000259" key="2">
    <source>
        <dbReference type="Pfam" id="PF11443"/>
    </source>
</evidence>
<dbReference type="Pfam" id="PF11443">
    <property type="entry name" value="DUF2828"/>
    <property type="match status" value="1"/>
</dbReference>
<dbReference type="PANTHER" id="PTHR31373">
    <property type="entry name" value="OS06G0652100 PROTEIN"/>
    <property type="match status" value="1"/>
</dbReference>
<gene>
    <name evidence="3" type="ORF">Dsin_005450</name>
</gene>
<evidence type="ECO:0000313" key="3">
    <source>
        <dbReference type="EMBL" id="KAK3225588.1"/>
    </source>
</evidence>
<keyword evidence="1" id="KW-0175">Coiled coil</keyword>
<dbReference type="EMBL" id="JANJYJ010000002">
    <property type="protein sequence ID" value="KAK3225588.1"/>
    <property type="molecule type" value="Genomic_DNA"/>
</dbReference>
<dbReference type="PANTHER" id="PTHR31373:SF17">
    <property type="entry name" value="OS06G0652100 PROTEIN"/>
    <property type="match status" value="1"/>
</dbReference>
<organism evidence="3 4">
    <name type="scientific">Dipteronia sinensis</name>
    <dbReference type="NCBI Taxonomy" id="43782"/>
    <lineage>
        <taxon>Eukaryota</taxon>
        <taxon>Viridiplantae</taxon>
        <taxon>Streptophyta</taxon>
        <taxon>Embryophyta</taxon>
        <taxon>Tracheophyta</taxon>
        <taxon>Spermatophyta</taxon>
        <taxon>Magnoliopsida</taxon>
        <taxon>eudicotyledons</taxon>
        <taxon>Gunneridae</taxon>
        <taxon>Pentapetalae</taxon>
        <taxon>rosids</taxon>
        <taxon>malvids</taxon>
        <taxon>Sapindales</taxon>
        <taxon>Sapindaceae</taxon>
        <taxon>Hippocastanoideae</taxon>
        <taxon>Acereae</taxon>
        <taxon>Dipteronia</taxon>
    </lineage>
</organism>
<dbReference type="AlphaFoldDB" id="A0AAE0AXA9"/>
<comment type="caution">
    <text evidence="3">The sequence shown here is derived from an EMBL/GenBank/DDBJ whole genome shotgun (WGS) entry which is preliminary data.</text>
</comment>
<keyword evidence="4" id="KW-1185">Reference proteome</keyword>
<protein>
    <recommendedName>
        <fullName evidence="2">DUF2828 domain-containing protein</fullName>
    </recommendedName>
</protein>
<feature type="coiled-coil region" evidence="1">
    <location>
        <begin position="139"/>
        <end position="166"/>
    </location>
</feature>
<reference evidence="3" key="1">
    <citation type="journal article" date="2023" name="Plant J.">
        <title>Genome sequences and population genomics provide insights into the demographic history, inbreeding, and mutation load of two 'living fossil' tree species of Dipteronia.</title>
        <authorList>
            <person name="Feng Y."/>
            <person name="Comes H.P."/>
            <person name="Chen J."/>
            <person name="Zhu S."/>
            <person name="Lu R."/>
            <person name="Zhang X."/>
            <person name="Li P."/>
            <person name="Qiu J."/>
            <person name="Olsen K.M."/>
            <person name="Qiu Y."/>
        </authorList>
    </citation>
    <scope>NUCLEOTIDE SEQUENCE</scope>
    <source>
        <strain evidence="3">NBL</strain>
    </source>
</reference>
<proteinExistence type="predicted"/>
<evidence type="ECO:0000313" key="4">
    <source>
        <dbReference type="Proteomes" id="UP001281410"/>
    </source>
</evidence>
<sequence>MAPPPPLLGPPLLHLPEWSYSNYLMTYTENTSPTFVTTGNPCLDFFFHVVPDTPPRSLKHRMCSAWNHDQLTMLKLIFNLRGVRGTGTSDTDGFYTAVLWLHQNHPKTLAANVGSIAGFGYLKDLPEILYQLVQGPDVRKNQKEERTKAKQNIKEVKEKIQKIQDRWRLYIPEETRVLESQKRDCEKKPKASRLRKVKRLEMARKASDKYSDDPNYRFLFERISDYFAERLKNDMKLYESGEFRKVSLAAKWCPSLDYSYDRVTLICESIAKKVFPREMYPKYEGIE</sequence>
<dbReference type="PIRSF" id="PIRSF015417">
    <property type="entry name" value="T31B5_30_vWA"/>
    <property type="match status" value="1"/>
</dbReference>
<dbReference type="Proteomes" id="UP001281410">
    <property type="component" value="Unassembled WGS sequence"/>
</dbReference>
<accession>A0AAE0AXA9</accession>
<dbReference type="InterPro" id="IPR058580">
    <property type="entry name" value="DUF2828"/>
</dbReference>
<dbReference type="InterPro" id="IPR011205">
    <property type="entry name" value="UCP015417_vWA"/>
</dbReference>
<name>A0AAE0AXA9_9ROSI</name>